<evidence type="ECO:0000313" key="11">
    <source>
        <dbReference type="EMBL" id="OAF70563.1"/>
    </source>
</evidence>
<keyword evidence="12" id="KW-1185">Reference proteome</keyword>
<dbReference type="InterPro" id="IPR000649">
    <property type="entry name" value="IF-2B-related"/>
</dbReference>
<evidence type="ECO:0000256" key="4">
    <source>
        <dbReference type="ARBA" id="ARBA00022540"/>
    </source>
</evidence>
<dbReference type="Gene3D" id="1.20.120.1070">
    <property type="entry name" value="Translation initiation factor eIF-2B, N-terminal domain"/>
    <property type="match status" value="1"/>
</dbReference>
<name>A0A177BA93_9BILA</name>
<proteinExistence type="inferred from homology"/>
<evidence type="ECO:0000256" key="5">
    <source>
        <dbReference type="ARBA" id="ARBA00022917"/>
    </source>
</evidence>
<keyword evidence="5" id="KW-0648">Protein biosynthesis</keyword>
<comment type="subcellular location">
    <subcellularLocation>
        <location evidence="1">Cytoplasm</location>
        <location evidence="1">Cytosol</location>
    </subcellularLocation>
</comment>
<gene>
    <name evidence="11" type="ORF">A3Q56_01651</name>
</gene>
<accession>A0A177BA93</accession>
<evidence type="ECO:0000256" key="7">
    <source>
        <dbReference type="ARBA" id="ARBA00044208"/>
    </source>
</evidence>
<dbReference type="OrthoDB" id="10249309at2759"/>
<keyword evidence="4" id="KW-0396">Initiation factor</keyword>
<dbReference type="GO" id="GO:0003743">
    <property type="term" value="F:translation initiation factor activity"/>
    <property type="evidence" value="ECO:0007669"/>
    <property type="project" value="UniProtKB-KW"/>
</dbReference>
<dbReference type="GO" id="GO:0005829">
    <property type="term" value="C:cytosol"/>
    <property type="evidence" value="ECO:0007669"/>
    <property type="project" value="UniProtKB-SubCell"/>
</dbReference>
<evidence type="ECO:0000313" key="12">
    <source>
        <dbReference type="Proteomes" id="UP000078046"/>
    </source>
</evidence>
<dbReference type="PANTHER" id="PTHR45860:SF1">
    <property type="entry name" value="TRANSLATION INITIATION FACTOR EIF-2B SUBUNIT ALPHA"/>
    <property type="match status" value="1"/>
</dbReference>
<dbReference type="Pfam" id="PF01008">
    <property type="entry name" value="IF-2B"/>
    <property type="match status" value="1"/>
</dbReference>
<dbReference type="Gene3D" id="3.40.50.10470">
    <property type="entry name" value="Translation initiation factor eif-2b, domain 2"/>
    <property type="match status" value="1"/>
</dbReference>
<reference evidence="11 12" key="1">
    <citation type="submission" date="2016-04" db="EMBL/GenBank/DDBJ databases">
        <title>The genome of Intoshia linei affirms orthonectids as highly simplified spiralians.</title>
        <authorList>
            <person name="Mikhailov K.V."/>
            <person name="Slusarev G.S."/>
            <person name="Nikitin M.A."/>
            <person name="Logacheva M.D."/>
            <person name="Penin A."/>
            <person name="Aleoshin V."/>
            <person name="Panchin Y.V."/>
        </authorList>
    </citation>
    <scope>NUCLEOTIDE SEQUENCE [LARGE SCALE GENOMIC DNA]</scope>
    <source>
        <strain evidence="11">Intl2013</strain>
        <tissue evidence="11">Whole animal</tissue>
    </source>
</reference>
<dbReference type="GO" id="GO:0005085">
    <property type="term" value="F:guanyl-nucleotide exchange factor activity"/>
    <property type="evidence" value="ECO:0007669"/>
    <property type="project" value="TreeGrafter"/>
</dbReference>
<dbReference type="SUPFAM" id="SSF100950">
    <property type="entry name" value="NagB/RpiA/CoA transferase-like"/>
    <property type="match status" value="1"/>
</dbReference>
<dbReference type="InterPro" id="IPR037171">
    <property type="entry name" value="NagB/RpiA_transferase-like"/>
</dbReference>
<dbReference type="PANTHER" id="PTHR45860">
    <property type="entry name" value="TRANSLATION INITIATION FACTOR EIF-2B SUBUNIT ALPHA"/>
    <property type="match status" value="1"/>
</dbReference>
<evidence type="ECO:0000256" key="1">
    <source>
        <dbReference type="ARBA" id="ARBA00004514"/>
    </source>
</evidence>
<evidence type="ECO:0000256" key="8">
    <source>
        <dbReference type="ARBA" id="ARBA00044236"/>
    </source>
</evidence>
<dbReference type="InterPro" id="IPR042528">
    <property type="entry name" value="elF-2B_alpha_N"/>
</dbReference>
<comment type="caution">
    <text evidence="11">The sequence shown here is derived from an EMBL/GenBank/DDBJ whole genome shotgun (WGS) entry which is preliminary data.</text>
</comment>
<evidence type="ECO:0000256" key="6">
    <source>
        <dbReference type="ARBA" id="ARBA00043898"/>
    </source>
</evidence>
<evidence type="ECO:0000256" key="3">
    <source>
        <dbReference type="ARBA" id="ARBA00022490"/>
    </source>
</evidence>
<dbReference type="EMBL" id="LWCA01000133">
    <property type="protein sequence ID" value="OAF70563.1"/>
    <property type="molecule type" value="Genomic_DNA"/>
</dbReference>
<dbReference type="GO" id="GO:0016853">
    <property type="term" value="F:isomerase activity"/>
    <property type="evidence" value="ECO:0007669"/>
    <property type="project" value="UniProtKB-KW"/>
</dbReference>
<dbReference type="Proteomes" id="UP000078046">
    <property type="component" value="Unassembled WGS sequence"/>
</dbReference>
<dbReference type="InterPro" id="IPR042529">
    <property type="entry name" value="IF_2B-like_C"/>
</dbReference>
<dbReference type="GO" id="GO:0005851">
    <property type="term" value="C:eukaryotic translation initiation factor 2B complex"/>
    <property type="evidence" value="ECO:0007669"/>
    <property type="project" value="TreeGrafter"/>
</dbReference>
<comment type="function">
    <text evidence="6">Acts as a component of the translation initiation factor 2B (eIF2B) complex, which catalyzes the exchange of GDP for GTP on eukaryotic initiation factor 2 (eIF2) gamma subunit. Its guanine nucleotide exchange factor activity is repressed when bound to eIF2 complex phosphorylated on the alpha subunit, thereby limiting the amount of methionyl-initiator methionine tRNA available to the ribosome and consequently global translation is repressed.</text>
</comment>
<protein>
    <recommendedName>
        <fullName evidence="7">Translation initiation factor eIF2B subunit alpha</fullName>
    </recommendedName>
    <alternativeName>
        <fullName evidence="8">eIF2B GDP-GTP exchange factor subunit alpha</fullName>
    </alternativeName>
</protein>
<organism evidence="11 12">
    <name type="scientific">Intoshia linei</name>
    <dbReference type="NCBI Taxonomy" id="1819745"/>
    <lineage>
        <taxon>Eukaryota</taxon>
        <taxon>Metazoa</taxon>
        <taxon>Spiralia</taxon>
        <taxon>Lophotrochozoa</taxon>
        <taxon>Mesozoa</taxon>
        <taxon>Orthonectida</taxon>
        <taxon>Rhopaluridae</taxon>
        <taxon>Intoshia</taxon>
    </lineage>
</organism>
<dbReference type="InterPro" id="IPR051501">
    <property type="entry name" value="eIF2B_alpha/beta/delta"/>
</dbReference>
<evidence type="ECO:0000256" key="10">
    <source>
        <dbReference type="RuleBase" id="RU003814"/>
    </source>
</evidence>
<keyword evidence="3" id="KW-0963">Cytoplasm</keyword>
<comment type="similarity">
    <text evidence="2 10">Belongs to the eIF-2B alpha/beta/delta subunits family.</text>
</comment>
<sequence length="291" mass="32868">MKIVQSVINQFENLKITEKFVPDAIHAINILNKLIKDDESTTIYELLDNIKNAITAIISESKTVSTSSCTELFMGYITLKTLDQSDISKSKQILLDRALKFSFKLSKQIDTISQFCYKYLINKNCILIMSMSKGFTPLMKKIIENNDPIIYVLCDSSESIKYITKDDLPLSNRIKLISFAEIGRVLGTVDVILTESQAIVESGGIIGNVGTFTTALCAKQFKIPIYICSESYKFVRFCPIRQSCIDTYLESLMEEKSKLDYTPPNYIDLIFTDIGVLTPYAAANELIKIYL</sequence>
<keyword evidence="11" id="KW-0413">Isomerase</keyword>
<comment type="subunit">
    <text evidence="9">Component of the translation initiation factor 2B (eIF2B) complex which is a heterodecamer of two sets of five different subunits: alpha, beta, gamma, delta and epsilon. Subunits alpha, beta and delta comprise a regulatory subcomplex and subunits epsilon and gamma comprise a catalytic subcomplex. Within the complex, the hexameric regulatory complex resides at the center, with the two heterodimeric catalytic subcomplexes bound on opposite sides.</text>
</comment>
<evidence type="ECO:0000256" key="9">
    <source>
        <dbReference type="ARBA" id="ARBA00046432"/>
    </source>
</evidence>
<dbReference type="AlphaFoldDB" id="A0A177BA93"/>
<evidence type="ECO:0000256" key="2">
    <source>
        <dbReference type="ARBA" id="ARBA00007251"/>
    </source>
</evidence>